<dbReference type="AlphaFoldDB" id="A0AAW2F7L4"/>
<feature type="region of interest" description="Disordered" evidence="1">
    <location>
        <begin position="1"/>
        <end position="34"/>
    </location>
</feature>
<comment type="caution">
    <text evidence="2">The sequence shown here is derived from an EMBL/GenBank/DDBJ whole genome shotgun (WGS) entry which is preliminary data.</text>
</comment>
<feature type="compositionally biased region" description="Low complexity" evidence="1">
    <location>
        <begin position="21"/>
        <end position="34"/>
    </location>
</feature>
<dbReference type="EMBL" id="JADYXP020000013">
    <property type="protein sequence ID" value="KAL0111898.1"/>
    <property type="molecule type" value="Genomic_DNA"/>
</dbReference>
<name>A0AAW2F7L4_9HYME</name>
<feature type="compositionally biased region" description="Basic and acidic residues" evidence="1">
    <location>
        <begin position="10"/>
        <end position="20"/>
    </location>
</feature>
<reference evidence="2 3" key="1">
    <citation type="submission" date="2023-03" db="EMBL/GenBank/DDBJ databases">
        <title>High recombination rates correlate with genetic variation in Cardiocondyla obscurior ants.</title>
        <authorList>
            <person name="Errbii M."/>
        </authorList>
    </citation>
    <scope>NUCLEOTIDE SEQUENCE [LARGE SCALE GENOMIC DNA]</scope>
    <source>
        <strain evidence="2">Alpha-2009</strain>
        <tissue evidence="2">Whole body</tissue>
    </source>
</reference>
<evidence type="ECO:0000313" key="2">
    <source>
        <dbReference type="EMBL" id="KAL0111898.1"/>
    </source>
</evidence>
<evidence type="ECO:0000256" key="1">
    <source>
        <dbReference type="SAM" id="MobiDB-lite"/>
    </source>
</evidence>
<organism evidence="2 3">
    <name type="scientific">Cardiocondyla obscurior</name>
    <dbReference type="NCBI Taxonomy" id="286306"/>
    <lineage>
        <taxon>Eukaryota</taxon>
        <taxon>Metazoa</taxon>
        <taxon>Ecdysozoa</taxon>
        <taxon>Arthropoda</taxon>
        <taxon>Hexapoda</taxon>
        <taxon>Insecta</taxon>
        <taxon>Pterygota</taxon>
        <taxon>Neoptera</taxon>
        <taxon>Endopterygota</taxon>
        <taxon>Hymenoptera</taxon>
        <taxon>Apocrita</taxon>
        <taxon>Aculeata</taxon>
        <taxon>Formicoidea</taxon>
        <taxon>Formicidae</taxon>
        <taxon>Myrmicinae</taxon>
        <taxon>Cardiocondyla</taxon>
    </lineage>
</organism>
<dbReference type="Proteomes" id="UP001430953">
    <property type="component" value="Unassembled WGS sequence"/>
</dbReference>
<keyword evidence="3" id="KW-1185">Reference proteome</keyword>
<sequence length="77" mass="9017">MHRHSAVSSGDRHCRQDARSAPRPSSSSRPRFSSRFEQMIFEEDSARLVSFSDSREFFRHADNPEYYHGRKEGRKDG</sequence>
<gene>
    <name evidence="2" type="ORF">PUN28_013244</name>
</gene>
<accession>A0AAW2F7L4</accession>
<proteinExistence type="predicted"/>
<evidence type="ECO:0000313" key="3">
    <source>
        <dbReference type="Proteomes" id="UP001430953"/>
    </source>
</evidence>
<protein>
    <submittedName>
        <fullName evidence="2">Uncharacterized protein</fullName>
    </submittedName>
</protein>